<dbReference type="EMBL" id="BAAAQN010000006">
    <property type="protein sequence ID" value="GAA2019044.1"/>
    <property type="molecule type" value="Genomic_DNA"/>
</dbReference>
<reference evidence="3" key="1">
    <citation type="journal article" date="2019" name="Int. J. Syst. Evol. Microbiol.">
        <title>The Global Catalogue of Microorganisms (GCM) 10K type strain sequencing project: providing services to taxonomists for standard genome sequencing and annotation.</title>
        <authorList>
            <consortium name="The Broad Institute Genomics Platform"/>
            <consortium name="The Broad Institute Genome Sequencing Center for Infectious Disease"/>
            <person name="Wu L."/>
            <person name="Ma J."/>
        </authorList>
    </citation>
    <scope>NUCLEOTIDE SEQUENCE [LARGE SCALE GENOMIC DNA]</scope>
    <source>
        <strain evidence="3">JCM 16014</strain>
    </source>
</reference>
<organism evidence="2 3">
    <name type="scientific">Catenulispora yoronensis</name>
    <dbReference type="NCBI Taxonomy" id="450799"/>
    <lineage>
        <taxon>Bacteria</taxon>
        <taxon>Bacillati</taxon>
        <taxon>Actinomycetota</taxon>
        <taxon>Actinomycetes</taxon>
        <taxon>Catenulisporales</taxon>
        <taxon>Catenulisporaceae</taxon>
        <taxon>Catenulispora</taxon>
    </lineage>
</organism>
<evidence type="ECO:0000313" key="2">
    <source>
        <dbReference type="EMBL" id="GAA2019044.1"/>
    </source>
</evidence>
<sequence length="149" mass="16224">MADAEMTRRQKWTIAVIAFTVVVLTLGAIGVVYKAIQHQRAATDTTVTITVQDKRNVCHTVGTGAEATQSCHYEIYTDAGVFANHDEYTAHKLNSDMLFGQLMYGGVYQVEVRGARHDNVGIFPNIIRIVTTVKPGHPSPPAVIATANP</sequence>
<comment type="caution">
    <text evidence="2">The sequence shown here is derived from an EMBL/GenBank/DDBJ whole genome shotgun (WGS) entry which is preliminary data.</text>
</comment>
<protein>
    <recommendedName>
        <fullName evidence="4">DUF4307 domain-containing protein</fullName>
    </recommendedName>
</protein>
<keyword evidence="1" id="KW-0812">Transmembrane</keyword>
<feature type="transmembrane region" description="Helical" evidence="1">
    <location>
        <begin position="12"/>
        <end position="33"/>
    </location>
</feature>
<keyword evidence="3" id="KW-1185">Reference proteome</keyword>
<gene>
    <name evidence="2" type="ORF">GCM10009839_14240</name>
</gene>
<keyword evidence="1" id="KW-0472">Membrane</keyword>
<name>A0ABN2TSX9_9ACTN</name>
<evidence type="ECO:0000256" key="1">
    <source>
        <dbReference type="SAM" id="Phobius"/>
    </source>
</evidence>
<evidence type="ECO:0008006" key="4">
    <source>
        <dbReference type="Google" id="ProtNLM"/>
    </source>
</evidence>
<evidence type="ECO:0000313" key="3">
    <source>
        <dbReference type="Proteomes" id="UP001500751"/>
    </source>
</evidence>
<proteinExistence type="predicted"/>
<keyword evidence="1" id="KW-1133">Transmembrane helix</keyword>
<dbReference type="Proteomes" id="UP001500751">
    <property type="component" value="Unassembled WGS sequence"/>
</dbReference>
<accession>A0ABN2TSX9</accession>
<dbReference type="RefSeq" id="WP_344664699.1">
    <property type="nucleotide sequence ID" value="NZ_BAAAQN010000006.1"/>
</dbReference>